<dbReference type="GO" id="GO:0003676">
    <property type="term" value="F:nucleic acid binding"/>
    <property type="evidence" value="ECO:0007669"/>
    <property type="project" value="InterPro"/>
</dbReference>
<dbReference type="Pfam" id="PF02272">
    <property type="entry name" value="DHHA1"/>
    <property type="match status" value="1"/>
</dbReference>
<dbReference type="Pfam" id="PF01368">
    <property type="entry name" value="DHH"/>
    <property type="match status" value="1"/>
</dbReference>
<dbReference type="InterPro" id="IPR038763">
    <property type="entry name" value="DHH_sf"/>
</dbReference>
<comment type="caution">
    <text evidence="3">The sequence shown here is derived from an EMBL/GenBank/DDBJ whole genome shotgun (WGS) entry which is preliminary data.</text>
</comment>
<gene>
    <name evidence="3" type="ORF">Rrhod_1528</name>
</gene>
<reference evidence="3 4" key="1">
    <citation type="journal article" date="2013" name="Genome Announc.">
        <title>Draft Genome Sequence of Rhodococcus rhodnii Strain LMG5362, a Symbiont of Rhodnius prolixus (Hemiptera, Reduviidae, Triatominae), the Principle Vector of Trypanosoma cruzi.</title>
        <authorList>
            <person name="Pachebat J.A."/>
            <person name="van Keulen G."/>
            <person name="Whitten M.M."/>
            <person name="Girdwood S."/>
            <person name="Del Sol R."/>
            <person name="Dyson P.J."/>
            <person name="Facey P.D."/>
        </authorList>
    </citation>
    <scope>NUCLEOTIDE SEQUENCE [LARGE SCALE GENOMIC DNA]</scope>
    <source>
        <strain evidence="3 4">LMG 5362</strain>
    </source>
</reference>
<dbReference type="eggNOG" id="COG0618">
    <property type="taxonomic scope" value="Bacteria"/>
</dbReference>
<name>R7WP16_9NOCA</name>
<dbReference type="Gene3D" id="3.90.1640.10">
    <property type="entry name" value="inorganic pyrophosphatase (n-terminal core)"/>
    <property type="match status" value="1"/>
</dbReference>
<organism evidence="3 4">
    <name type="scientific">Rhodococcus rhodnii LMG 5362</name>
    <dbReference type="NCBI Taxonomy" id="1273125"/>
    <lineage>
        <taxon>Bacteria</taxon>
        <taxon>Bacillati</taxon>
        <taxon>Actinomycetota</taxon>
        <taxon>Actinomycetes</taxon>
        <taxon>Mycobacteriales</taxon>
        <taxon>Nocardiaceae</taxon>
        <taxon>Rhodococcus</taxon>
    </lineage>
</organism>
<protein>
    <submittedName>
        <fullName evidence="3">Phosphoesterase</fullName>
    </submittedName>
</protein>
<dbReference type="PANTHER" id="PTHR47618">
    <property type="entry name" value="BIFUNCTIONAL OLIGORIBONUCLEASE AND PAP PHOSPHATASE NRNA"/>
    <property type="match status" value="1"/>
</dbReference>
<accession>R7WP16</accession>
<evidence type="ECO:0000259" key="1">
    <source>
        <dbReference type="Pfam" id="PF01368"/>
    </source>
</evidence>
<feature type="domain" description="DDH" evidence="1">
    <location>
        <begin position="30"/>
        <end position="171"/>
    </location>
</feature>
<keyword evidence="4" id="KW-1185">Reference proteome</keyword>
<dbReference type="AlphaFoldDB" id="R7WP16"/>
<evidence type="ECO:0000313" key="4">
    <source>
        <dbReference type="Proteomes" id="UP000013525"/>
    </source>
</evidence>
<sequence>MTDRTSSMTGTARDVDVAGAVASLDAATSVTVLCHVNPDADTIGSGLALGLAFERRGVPVRVAFAAPDALPESMSSLPGRHLLVPPSDVPSSDDLVVAVDAGSAARLGRLADRLDGARTSLVVDHHLSNTRFADANLVVPRAESTTAVLVEVFDAWGVDIDAEIATCLYAGLVTDTGSFRWVAPGSHALAERLIATGVDAAAMARTLLDTHPFGWLPMLSAVLATATLHPAAAGGRGVVTALVRAADSAGLRPEEIESVVDIVRTTQEAEVAAVFKEAADGTWAVSLRSKSSVDVSAVASRLGGGGHKRAAGYTSTAAADDLVDELVAALD</sequence>
<dbReference type="PANTHER" id="PTHR47618:SF1">
    <property type="entry name" value="BIFUNCTIONAL OLIGORIBONUCLEASE AND PAP PHOSPHATASE NRNA"/>
    <property type="match status" value="1"/>
</dbReference>
<proteinExistence type="predicted"/>
<evidence type="ECO:0000313" key="3">
    <source>
        <dbReference type="EMBL" id="EOM77061.1"/>
    </source>
</evidence>
<dbReference type="SUPFAM" id="SSF64182">
    <property type="entry name" value="DHH phosphoesterases"/>
    <property type="match status" value="1"/>
</dbReference>
<dbReference type="InterPro" id="IPR003156">
    <property type="entry name" value="DHHA1_dom"/>
</dbReference>
<dbReference type="InterPro" id="IPR001667">
    <property type="entry name" value="DDH_dom"/>
</dbReference>
<dbReference type="EMBL" id="APMY01000053">
    <property type="protein sequence ID" value="EOM77061.1"/>
    <property type="molecule type" value="Genomic_DNA"/>
</dbReference>
<feature type="domain" description="DHHA1" evidence="2">
    <location>
        <begin position="243"/>
        <end position="330"/>
    </location>
</feature>
<dbReference type="InterPro" id="IPR051319">
    <property type="entry name" value="Oligoribo/pAp-PDE_c-di-AMP_PDE"/>
</dbReference>
<dbReference type="Proteomes" id="UP000013525">
    <property type="component" value="Unassembled WGS sequence"/>
</dbReference>
<evidence type="ECO:0000259" key="2">
    <source>
        <dbReference type="Pfam" id="PF02272"/>
    </source>
</evidence>
<dbReference type="Gene3D" id="3.10.310.30">
    <property type="match status" value="1"/>
</dbReference>
<dbReference type="PATRIC" id="fig|1273125.3.peg.1473"/>